<accession>A0A0J1FV00</accession>
<dbReference type="PANTHER" id="PTHR46268">
    <property type="entry name" value="STRESS RESPONSE PROTEIN NHAX"/>
    <property type="match status" value="1"/>
</dbReference>
<dbReference type="PATRIC" id="fig|476652.3.peg.486"/>
<evidence type="ECO:0000256" key="1">
    <source>
        <dbReference type="ARBA" id="ARBA00008791"/>
    </source>
</evidence>
<keyword evidence="2" id="KW-0963">Cytoplasm</keyword>
<dbReference type="EMBL" id="LDZY01000002">
    <property type="protein sequence ID" value="KLU67269.1"/>
    <property type="molecule type" value="Genomic_DNA"/>
</dbReference>
<dbReference type="InterPro" id="IPR006016">
    <property type="entry name" value="UspA"/>
</dbReference>
<comment type="similarity">
    <text evidence="1 2">Belongs to the universal stress protein A family.</text>
</comment>
<evidence type="ECO:0000313" key="5">
    <source>
        <dbReference type="Proteomes" id="UP000036356"/>
    </source>
</evidence>
<proteinExistence type="inferred from homology"/>
<comment type="caution">
    <text evidence="4">The sequence shown here is derived from an EMBL/GenBank/DDBJ whole genome shotgun (WGS) entry which is preliminary data.</text>
</comment>
<dbReference type="Gene3D" id="3.40.50.620">
    <property type="entry name" value="HUPs"/>
    <property type="match status" value="1"/>
</dbReference>
<comment type="subcellular location">
    <subcellularLocation>
        <location evidence="2">Cytoplasm</location>
    </subcellularLocation>
</comment>
<dbReference type="PANTHER" id="PTHR46268:SF6">
    <property type="entry name" value="UNIVERSAL STRESS PROTEIN UP12"/>
    <property type="match status" value="1"/>
</dbReference>
<dbReference type="Proteomes" id="UP000036356">
    <property type="component" value="Unassembled WGS sequence"/>
</dbReference>
<name>A0A0J1FV00_9FIRM</name>
<feature type="domain" description="UspA" evidence="3">
    <location>
        <begin position="12"/>
        <end position="152"/>
    </location>
</feature>
<dbReference type="InterPro" id="IPR006015">
    <property type="entry name" value="Universal_stress_UspA"/>
</dbReference>
<dbReference type="CDD" id="cd00293">
    <property type="entry name" value="USP-like"/>
    <property type="match status" value="1"/>
</dbReference>
<keyword evidence="5" id="KW-1185">Reference proteome</keyword>
<sequence>MSILCKGVIGLFKKILVPTDASEFSRRALKAAIDLAQTVQAEIELLHVSFTPQAFWGYTISYGITVTQDQLDKSGDLALEATLTGIDTSKVVIKKTLKSGHPVTVILDEIKNEEIDLIIMGSHGYGAITGSVLGSVSQRVLQKAGCPVLIIK</sequence>
<dbReference type="PRINTS" id="PR01438">
    <property type="entry name" value="UNVRSLSTRESS"/>
</dbReference>
<gene>
    <name evidence="4" type="primary">teaD_1</name>
    <name evidence="4" type="ORF">DEAC_c04810</name>
</gene>
<reference evidence="4 5" key="1">
    <citation type="submission" date="2015-06" db="EMBL/GenBank/DDBJ databases">
        <title>Draft genome of the moderately acidophilic sulfate reducer Candidatus Desulfosporosinus acididurans strain M1.</title>
        <authorList>
            <person name="Poehlein A."/>
            <person name="Petzsch P."/>
            <person name="Johnson B.D."/>
            <person name="Schloemann M."/>
            <person name="Daniel R."/>
            <person name="Muehling M."/>
        </authorList>
    </citation>
    <scope>NUCLEOTIDE SEQUENCE [LARGE SCALE GENOMIC DNA]</scope>
    <source>
        <strain evidence="4 5">M1</strain>
    </source>
</reference>
<evidence type="ECO:0000259" key="3">
    <source>
        <dbReference type="Pfam" id="PF00582"/>
    </source>
</evidence>
<dbReference type="SUPFAM" id="SSF52402">
    <property type="entry name" value="Adenine nucleotide alpha hydrolases-like"/>
    <property type="match status" value="1"/>
</dbReference>
<organism evidence="4 5">
    <name type="scientific">Desulfosporosinus acididurans</name>
    <dbReference type="NCBI Taxonomy" id="476652"/>
    <lineage>
        <taxon>Bacteria</taxon>
        <taxon>Bacillati</taxon>
        <taxon>Bacillota</taxon>
        <taxon>Clostridia</taxon>
        <taxon>Eubacteriales</taxon>
        <taxon>Desulfitobacteriaceae</taxon>
        <taxon>Desulfosporosinus</taxon>
    </lineage>
</organism>
<evidence type="ECO:0000313" key="4">
    <source>
        <dbReference type="EMBL" id="KLU67269.1"/>
    </source>
</evidence>
<dbReference type="STRING" id="476652.DEAC_c04810"/>
<evidence type="ECO:0000256" key="2">
    <source>
        <dbReference type="PIRNR" id="PIRNR006276"/>
    </source>
</evidence>
<dbReference type="AlphaFoldDB" id="A0A0J1FV00"/>
<dbReference type="Pfam" id="PF00582">
    <property type="entry name" value="Usp"/>
    <property type="match status" value="1"/>
</dbReference>
<dbReference type="InterPro" id="IPR014729">
    <property type="entry name" value="Rossmann-like_a/b/a_fold"/>
</dbReference>
<dbReference type="GO" id="GO:0005737">
    <property type="term" value="C:cytoplasm"/>
    <property type="evidence" value="ECO:0007669"/>
    <property type="project" value="UniProtKB-SubCell"/>
</dbReference>
<protein>
    <recommendedName>
        <fullName evidence="2">Universal stress protein</fullName>
    </recommendedName>
</protein>
<dbReference type="PIRSF" id="PIRSF006276">
    <property type="entry name" value="UspA"/>
    <property type="match status" value="1"/>
</dbReference>